<keyword evidence="2" id="KW-1185">Reference proteome</keyword>
<evidence type="ECO:0000313" key="2">
    <source>
        <dbReference type="Proteomes" id="UP001307889"/>
    </source>
</evidence>
<protein>
    <submittedName>
        <fullName evidence="1">Uncharacterized protein</fullName>
    </submittedName>
</protein>
<name>A0ABN7A9K4_9HEMI</name>
<dbReference type="EMBL" id="AP028909">
    <property type="protein sequence ID" value="BES88668.1"/>
    <property type="molecule type" value="Genomic_DNA"/>
</dbReference>
<reference evidence="1 2" key="1">
    <citation type="submission" date="2023-09" db="EMBL/GenBank/DDBJ databases">
        <title>Nesidiocoris tenuis whole genome shotgun sequence.</title>
        <authorList>
            <person name="Shibata T."/>
            <person name="Shimoda M."/>
            <person name="Kobayashi T."/>
            <person name="Uehara T."/>
        </authorList>
    </citation>
    <scope>NUCLEOTIDE SEQUENCE [LARGE SCALE GENOMIC DNA]</scope>
    <source>
        <strain evidence="1 2">Japan</strain>
    </source>
</reference>
<organism evidence="1 2">
    <name type="scientific">Nesidiocoris tenuis</name>
    <dbReference type="NCBI Taxonomy" id="355587"/>
    <lineage>
        <taxon>Eukaryota</taxon>
        <taxon>Metazoa</taxon>
        <taxon>Ecdysozoa</taxon>
        <taxon>Arthropoda</taxon>
        <taxon>Hexapoda</taxon>
        <taxon>Insecta</taxon>
        <taxon>Pterygota</taxon>
        <taxon>Neoptera</taxon>
        <taxon>Paraneoptera</taxon>
        <taxon>Hemiptera</taxon>
        <taxon>Heteroptera</taxon>
        <taxon>Panheteroptera</taxon>
        <taxon>Cimicomorpha</taxon>
        <taxon>Miridae</taxon>
        <taxon>Dicyphina</taxon>
        <taxon>Nesidiocoris</taxon>
    </lineage>
</organism>
<dbReference type="Proteomes" id="UP001307889">
    <property type="component" value="Chromosome 1"/>
</dbReference>
<proteinExistence type="predicted"/>
<accession>A0ABN7A9K4</accession>
<gene>
    <name evidence="1" type="ORF">NTJ_01475</name>
</gene>
<sequence>MQVIQERRKAHRPTVARRIRETLQKIPIRSVGYGRGIKSTRALEMLRPIHGLITYALRIPAYRIPVSQRNVLPFAEEYSCFDRESDSKRQG</sequence>
<evidence type="ECO:0000313" key="1">
    <source>
        <dbReference type="EMBL" id="BES88668.1"/>
    </source>
</evidence>